<protein>
    <recommendedName>
        <fullName evidence="3 11">DNA-directed RNA polymerase subunit omega</fullName>
        <shortName evidence="11">RNAP omega subunit</shortName>
        <ecNumber evidence="2 11">2.7.7.6</ecNumber>
    </recommendedName>
    <alternativeName>
        <fullName evidence="9 11">RNA polymerase omega subunit</fullName>
    </alternativeName>
    <alternativeName>
        <fullName evidence="8 11">Transcriptase subunit omega</fullName>
    </alternativeName>
</protein>
<keyword evidence="7 11" id="KW-0804">Transcription</keyword>
<keyword evidence="6 11" id="KW-0548">Nucleotidyltransferase</keyword>
<evidence type="ECO:0000256" key="8">
    <source>
        <dbReference type="ARBA" id="ARBA00029924"/>
    </source>
</evidence>
<evidence type="ECO:0000256" key="6">
    <source>
        <dbReference type="ARBA" id="ARBA00022695"/>
    </source>
</evidence>
<name>A0A5R9GSS2_9PROT</name>
<comment type="subunit">
    <text evidence="11">The RNAP catalytic core consists of 2 alpha, 1 beta, 1 beta' and 1 omega subunit. When a sigma factor is associated with the core the holoenzyme is formed, which can initiate transcription.</text>
</comment>
<sequence length="86" mass="9864">MARVTVEDCIRYYPNRFEMVLLAARRARQIQNGMPGLIETEGDKPAVHALREMGDGFVSWDMLFEQDDQQRRRVSSFSDDAGNRAA</sequence>
<dbReference type="InterPro" id="IPR036161">
    <property type="entry name" value="RPB6/omega-like_sf"/>
</dbReference>
<keyword evidence="5 11" id="KW-0808">Transferase</keyword>
<gene>
    <name evidence="11 12" type="primary">rpoZ</name>
    <name evidence="12" type="ORF">FEF65_05925</name>
</gene>
<dbReference type="Pfam" id="PF01192">
    <property type="entry name" value="RNA_pol_Rpb6"/>
    <property type="match status" value="1"/>
</dbReference>
<dbReference type="EMBL" id="VBRY01000004">
    <property type="protein sequence ID" value="TLS67979.1"/>
    <property type="molecule type" value="Genomic_DNA"/>
</dbReference>
<dbReference type="GO" id="GO:0000428">
    <property type="term" value="C:DNA-directed RNA polymerase complex"/>
    <property type="evidence" value="ECO:0007669"/>
    <property type="project" value="UniProtKB-KW"/>
</dbReference>
<dbReference type="Gene3D" id="3.90.940.10">
    <property type="match status" value="1"/>
</dbReference>
<dbReference type="EC" id="2.7.7.6" evidence="2 11"/>
<evidence type="ECO:0000256" key="5">
    <source>
        <dbReference type="ARBA" id="ARBA00022679"/>
    </source>
</evidence>
<comment type="catalytic activity">
    <reaction evidence="10 11">
        <text>RNA(n) + a ribonucleoside 5'-triphosphate = RNA(n+1) + diphosphate</text>
        <dbReference type="Rhea" id="RHEA:21248"/>
        <dbReference type="Rhea" id="RHEA-COMP:14527"/>
        <dbReference type="Rhea" id="RHEA-COMP:17342"/>
        <dbReference type="ChEBI" id="CHEBI:33019"/>
        <dbReference type="ChEBI" id="CHEBI:61557"/>
        <dbReference type="ChEBI" id="CHEBI:140395"/>
        <dbReference type="EC" id="2.7.7.6"/>
    </reaction>
</comment>
<dbReference type="InterPro" id="IPR003716">
    <property type="entry name" value="DNA-dir_RNA_pol_omega"/>
</dbReference>
<evidence type="ECO:0000256" key="3">
    <source>
        <dbReference type="ARBA" id="ARBA00013725"/>
    </source>
</evidence>
<dbReference type="AlphaFoldDB" id="A0A5R9GSS2"/>
<evidence type="ECO:0000256" key="4">
    <source>
        <dbReference type="ARBA" id="ARBA00022478"/>
    </source>
</evidence>
<comment type="caution">
    <text evidence="12">The sequence shown here is derived from an EMBL/GenBank/DDBJ whole genome shotgun (WGS) entry which is preliminary data.</text>
</comment>
<dbReference type="Proteomes" id="UP000306585">
    <property type="component" value="Unassembled WGS sequence"/>
</dbReference>
<dbReference type="RefSeq" id="WP_138238876.1">
    <property type="nucleotide sequence ID" value="NZ_VBRY01000004.1"/>
</dbReference>
<evidence type="ECO:0000256" key="7">
    <source>
        <dbReference type="ARBA" id="ARBA00023163"/>
    </source>
</evidence>
<evidence type="ECO:0000256" key="11">
    <source>
        <dbReference type="HAMAP-Rule" id="MF_00366"/>
    </source>
</evidence>
<comment type="function">
    <text evidence="11">Promotes RNA polymerase assembly. Latches the N- and C-terminal regions of the beta' subunit thereby facilitating its interaction with the beta and alpha subunits.</text>
</comment>
<keyword evidence="4 11" id="KW-0240">DNA-directed RNA polymerase</keyword>
<dbReference type="GO" id="GO:0006351">
    <property type="term" value="P:DNA-templated transcription"/>
    <property type="evidence" value="ECO:0007669"/>
    <property type="project" value="UniProtKB-UniRule"/>
</dbReference>
<evidence type="ECO:0000256" key="9">
    <source>
        <dbReference type="ARBA" id="ARBA00030998"/>
    </source>
</evidence>
<dbReference type="HAMAP" id="MF_00366">
    <property type="entry name" value="RNApol_bact_RpoZ"/>
    <property type="match status" value="1"/>
</dbReference>
<proteinExistence type="inferred from homology"/>
<evidence type="ECO:0000256" key="2">
    <source>
        <dbReference type="ARBA" id="ARBA00012418"/>
    </source>
</evidence>
<dbReference type="GO" id="GO:0003899">
    <property type="term" value="F:DNA-directed RNA polymerase activity"/>
    <property type="evidence" value="ECO:0007669"/>
    <property type="project" value="UniProtKB-UniRule"/>
</dbReference>
<dbReference type="InterPro" id="IPR006110">
    <property type="entry name" value="Pol_omega/Rpo6/RPB6"/>
</dbReference>
<accession>A0A5R9GSS2</accession>
<comment type="similarity">
    <text evidence="1 11">Belongs to the RNA polymerase subunit omega family.</text>
</comment>
<evidence type="ECO:0000313" key="12">
    <source>
        <dbReference type="EMBL" id="TLS67979.1"/>
    </source>
</evidence>
<dbReference type="SMART" id="SM01409">
    <property type="entry name" value="RNA_pol_Rpb6"/>
    <property type="match status" value="1"/>
</dbReference>
<evidence type="ECO:0000256" key="10">
    <source>
        <dbReference type="ARBA" id="ARBA00048552"/>
    </source>
</evidence>
<dbReference type="GO" id="GO:0003677">
    <property type="term" value="F:DNA binding"/>
    <property type="evidence" value="ECO:0007669"/>
    <property type="project" value="UniProtKB-UniRule"/>
</dbReference>
<evidence type="ECO:0000256" key="1">
    <source>
        <dbReference type="ARBA" id="ARBA00006711"/>
    </source>
</evidence>
<dbReference type="PANTHER" id="PTHR34476:SF1">
    <property type="entry name" value="DNA-DIRECTED RNA POLYMERASE SUBUNIT OMEGA"/>
    <property type="match status" value="1"/>
</dbReference>
<organism evidence="12 13">
    <name type="scientific">Mariprofundus erugo</name>
    <dbReference type="NCBI Taxonomy" id="2528639"/>
    <lineage>
        <taxon>Bacteria</taxon>
        <taxon>Pseudomonadati</taxon>
        <taxon>Pseudomonadota</taxon>
        <taxon>Candidatius Mariprofundia</taxon>
        <taxon>Mariprofundales</taxon>
        <taxon>Mariprofundaceae</taxon>
        <taxon>Mariprofundus</taxon>
    </lineage>
</organism>
<dbReference type="SUPFAM" id="SSF63562">
    <property type="entry name" value="RPB6/omega subunit-like"/>
    <property type="match status" value="1"/>
</dbReference>
<evidence type="ECO:0000313" key="13">
    <source>
        <dbReference type="Proteomes" id="UP000306585"/>
    </source>
</evidence>
<dbReference type="OrthoDB" id="5296024at2"/>
<dbReference type="PANTHER" id="PTHR34476">
    <property type="entry name" value="DNA-DIRECTED RNA POLYMERASE SUBUNIT OMEGA"/>
    <property type="match status" value="1"/>
</dbReference>
<keyword evidence="13" id="KW-1185">Reference proteome</keyword>
<dbReference type="NCBIfam" id="TIGR00690">
    <property type="entry name" value="rpoZ"/>
    <property type="match status" value="1"/>
</dbReference>
<reference evidence="12 13" key="1">
    <citation type="journal article" date="2019" name="Appl. Environ. Microbiol.">
        <title>Environmental Evidence and Genomic Insight of Iron-oxidizing Bacteria Preference Towards More Corrosion Resistant Stainless Steel at Higher Salinities.</title>
        <authorList>
            <person name="Garrison C.E."/>
            <person name="Price K.A."/>
            <person name="Field E.K."/>
        </authorList>
    </citation>
    <scope>NUCLEOTIDE SEQUENCE [LARGE SCALE GENOMIC DNA]</scope>
    <source>
        <strain evidence="12 13">P3</strain>
    </source>
</reference>